<organism evidence="3 4">
    <name type="scientific">Pseudonocardia xinjiangensis</name>
    <dbReference type="NCBI Taxonomy" id="75289"/>
    <lineage>
        <taxon>Bacteria</taxon>
        <taxon>Bacillati</taxon>
        <taxon>Actinomycetota</taxon>
        <taxon>Actinomycetes</taxon>
        <taxon>Pseudonocardiales</taxon>
        <taxon>Pseudonocardiaceae</taxon>
        <taxon>Pseudonocardia</taxon>
    </lineage>
</organism>
<reference evidence="3 4" key="1">
    <citation type="submission" date="2020-04" db="EMBL/GenBank/DDBJ databases">
        <authorList>
            <person name="Klaysubun C."/>
            <person name="Duangmal K."/>
            <person name="Lipun K."/>
        </authorList>
    </citation>
    <scope>NUCLEOTIDE SEQUENCE [LARGE SCALE GENOMIC DNA]</scope>
    <source>
        <strain evidence="3 4">JCM 11839</strain>
    </source>
</reference>
<dbReference type="InterPro" id="IPR021202">
    <property type="entry name" value="Rv3654c-like"/>
</dbReference>
<feature type="region of interest" description="Disordered" evidence="1">
    <location>
        <begin position="114"/>
        <end position="138"/>
    </location>
</feature>
<dbReference type="RefSeq" id="WP_169393956.1">
    <property type="nucleotide sequence ID" value="NZ_JAAXKY010000003.1"/>
</dbReference>
<accession>A0ABX1R8U2</accession>
<feature type="region of interest" description="Disordered" evidence="1">
    <location>
        <begin position="154"/>
        <end position="173"/>
    </location>
</feature>
<gene>
    <name evidence="3" type="ORF">HF577_01970</name>
</gene>
<evidence type="ECO:0000313" key="3">
    <source>
        <dbReference type="EMBL" id="NMH75874.1"/>
    </source>
</evidence>
<evidence type="ECO:0000259" key="2">
    <source>
        <dbReference type="Pfam" id="PF13400"/>
    </source>
</evidence>
<feature type="domain" description="Putative Flp pilus-assembly TadG-like N-terminal" evidence="2">
    <location>
        <begin position="15"/>
        <end position="59"/>
    </location>
</feature>
<evidence type="ECO:0000256" key="1">
    <source>
        <dbReference type="SAM" id="MobiDB-lite"/>
    </source>
</evidence>
<name>A0ABX1R8U2_9PSEU</name>
<keyword evidence="4" id="KW-1185">Reference proteome</keyword>
<dbReference type="EMBL" id="JAAXKY010000003">
    <property type="protein sequence ID" value="NMH75874.1"/>
    <property type="molecule type" value="Genomic_DNA"/>
</dbReference>
<dbReference type="InterPro" id="IPR028087">
    <property type="entry name" value="Tad_N"/>
</dbReference>
<dbReference type="NCBIfam" id="TIGR03816">
    <property type="entry name" value="tadE_like_DECH"/>
    <property type="match status" value="1"/>
</dbReference>
<evidence type="ECO:0000313" key="4">
    <source>
        <dbReference type="Proteomes" id="UP001296706"/>
    </source>
</evidence>
<proteinExistence type="predicted"/>
<protein>
    <submittedName>
        <fullName evidence="3">Flp pilus-assembly TadE/G-like family protein</fullName>
    </submittedName>
</protein>
<sequence>MIRRPTHRPRDDGIATVWAAAAAAVIVAALLLGLHLGAAVAARHRAEAAADLAALAAAGHAVHGAEAACRRAEVIAQRMGAVVARCLLSEWDALVEVHVAVPLALPGTADAVGRARAGPAEPDPAGTPATSAAPPHPGLVHVGAPRVWADIDTGPYLPFDPDHGPDPPSDKFV</sequence>
<dbReference type="Proteomes" id="UP001296706">
    <property type="component" value="Unassembled WGS sequence"/>
</dbReference>
<feature type="compositionally biased region" description="Low complexity" evidence="1">
    <location>
        <begin position="123"/>
        <end position="133"/>
    </location>
</feature>
<dbReference type="Pfam" id="PF13400">
    <property type="entry name" value="Tad"/>
    <property type="match status" value="1"/>
</dbReference>
<feature type="compositionally biased region" description="Basic and acidic residues" evidence="1">
    <location>
        <begin position="160"/>
        <end position="173"/>
    </location>
</feature>
<comment type="caution">
    <text evidence="3">The sequence shown here is derived from an EMBL/GenBank/DDBJ whole genome shotgun (WGS) entry which is preliminary data.</text>
</comment>